<organism evidence="1 2">
    <name type="scientific">Cecembia rubra</name>
    <dbReference type="NCBI Taxonomy" id="1485585"/>
    <lineage>
        <taxon>Bacteria</taxon>
        <taxon>Pseudomonadati</taxon>
        <taxon>Bacteroidota</taxon>
        <taxon>Cytophagia</taxon>
        <taxon>Cytophagales</taxon>
        <taxon>Cyclobacteriaceae</taxon>
        <taxon>Cecembia</taxon>
    </lineage>
</organism>
<keyword evidence="2" id="KW-1185">Reference proteome</keyword>
<dbReference type="AlphaFoldDB" id="A0A2P8DZL5"/>
<name>A0A2P8DZL5_9BACT</name>
<evidence type="ECO:0000313" key="2">
    <source>
        <dbReference type="Proteomes" id="UP000240708"/>
    </source>
</evidence>
<proteinExistence type="predicted"/>
<accession>A0A2P8DZL5</accession>
<dbReference type="Proteomes" id="UP000240708">
    <property type="component" value="Unassembled WGS sequence"/>
</dbReference>
<evidence type="ECO:0000313" key="1">
    <source>
        <dbReference type="EMBL" id="PSL02655.1"/>
    </source>
</evidence>
<reference evidence="1 2" key="1">
    <citation type="submission" date="2018-03" db="EMBL/GenBank/DDBJ databases">
        <title>Genomic Encyclopedia of Archaeal and Bacterial Type Strains, Phase II (KMG-II): from individual species to whole genera.</title>
        <authorList>
            <person name="Goeker M."/>
        </authorList>
    </citation>
    <scope>NUCLEOTIDE SEQUENCE [LARGE SCALE GENOMIC DNA]</scope>
    <source>
        <strain evidence="1 2">DSM 28057</strain>
    </source>
</reference>
<dbReference type="EMBL" id="PYGF01000009">
    <property type="protein sequence ID" value="PSL02655.1"/>
    <property type="molecule type" value="Genomic_DNA"/>
</dbReference>
<protein>
    <submittedName>
        <fullName evidence="1">Uncharacterized protein</fullName>
    </submittedName>
</protein>
<dbReference type="OrthoDB" id="827672at2"/>
<dbReference type="RefSeq" id="WP_106568211.1">
    <property type="nucleotide sequence ID" value="NZ_JAUVYL010000103.1"/>
</dbReference>
<sequence length="110" mass="12367">MKNGILWILLFTGISSACMEIEEINGPCEINVIMADGSTRFYEITDDIRRNKKTGVFTYRDENGKLWSISKNDEGKWISKSTSSGIIEVLSISCGDKVYFQREQGDSGND</sequence>
<dbReference type="PROSITE" id="PS51257">
    <property type="entry name" value="PROKAR_LIPOPROTEIN"/>
    <property type="match status" value="1"/>
</dbReference>
<comment type="caution">
    <text evidence="1">The sequence shown here is derived from an EMBL/GenBank/DDBJ whole genome shotgun (WGS) entry which is preliminary data.</text>
</comment>
<gene>
    <name evidence="1" type="ORF">CLV48_109125</name>
</gene>